<evidence type="ECO:0000259" key="3">
    <source>
        <dbReference type="Pfam" id="PF00089"/>
    </source>
</evidence>
<evidence type="ECO:0000256" key="2">
    <source>
        <dbReference type="SAM" id="SignalP"/>
    </source>
</evidence>
<reference evidence="4 5" key="1">
    <citation type="submission" date="2023-11" db="EMBL/GenBank/DDBJ databases">
        <authorList>
            <person name="Okamura Y."/>
        </authorList>
    </citation>
    <scope>NUCLEOTIDE SEQUENCE [LARGE SCALE GENOMIC DNA]</scope>
</reference>
<keyword evidence="1" id="KW-1015">Disulfide bond</keyword>
<feature type="signal peptide" evidence="2">
    <location>
        <begin position="1"/>
        <end position="19"/>
    </location>
</feature>
<feature type="chain" id="PRO_5043976415" description="Peptidase S1 domain-containing protein" evidence="2">
    <location>
        <begin position="20"/>
        <end position="175"/>
    </location>
</feature>
<dbReference type="Pfam" id="PF00089">
    <property type="entry name" value="Trypsin"/>
    <property type="match status" value="1"/>
</dbReference>
<sequence>MLKQLHIFIFICNFLSIKALRRIVGGRDVELGDFPYVGRWTRLVIYNEKEFWQQHCTCSFLSSSWAISAGHCLFDEALDTSIIMYGNVVHDQSPNHTKIIQTFGHPAHEIFNELLTRFDIALIKTHPVDLTVYGTLSAVDYTSLVGISFYVPHYSTYIPINVNKTLQVFKGCKPV</sequence>
<dbReference type="InterPro" id="IPR018114">
    <property type="entry name" value="TRYPSIN_HIS"/>
</dbReference>
<dbReference type="InterPro" id="IPR043504">
    <property type="entry name" value="Peptidase_S1_PA_chymotrypsin"/>
</dbReference>
<dbReference type="InterPro" id="IPR009003">
    <property type="entry name" value="Peptidase_S1_PA"/>
</dbReference>
<dbReference type="Proteomes" id="UP001497472">
    <property type="component" value="Unassembled WGS sequence"/>
</dbReference>
<dbReference type="InterPro" id="IPR001254">
    <property type="entry name" value="Trypsin_dom"/>
</dbReference>
<keyword evidence="5" id="KW-1185">Reference proteome</keyword>
<organism evidence="4 5">
    <name type="scientific">Leptosia nina</name>
    <dbReference type="NCBI Taxonomy" id="320188"/>
    <lineage>
        <taxon>Eukaryota</taxon>
        <taxon>Metazoa</taxon>
        <taxon>Ecdysozoa</taxon>
        <taxon>Arthropoda</taxon>
        <taxon>Hexapoda</taxon>
        <taxon>Insecta</taxon>
        <taxon>Pterygota</taxon>
        <taxon>Neoptera</taxon>
        <taxon>Endopterygota</taxon>
        <taxon>Lepidoptera</taxon>
        <taxon>Glossata</taxon>
        <taxon>Ditrysia</taxon>
        <taxon>Papilionoidea</taxon>
        <taxon>Pieridae</taxon>
        <taxon>Pierinae</taxon>
        <taxon>Leptosia</taxon>
    </lineage>
</organism>
<dbReference type="AlphaFoldDB" id="A0AAV1IZT7"/>
<dbReference type="PANTHER" id="PTHR24252">
    <property type="entry name" value="ACROSIN-RELATED"/>
    <property type="match status" value="1"/>
</dbReference>
<dbReference type="GO" id="GO:0004252">
    <property type="term" value="F:serine-type endopeptidase activity"/>
    <property type="evidence" value="ECO:0007669"/>
    <property type="project" value="InterPro"/>
</dbReference>
<keyword evidence="2" id="KW-0732">Signal</keyword>
<comment type="caution">
    <text evidence="4">The sequence shown here is derived from an EMBL/GenBank/DDBJ whole genome shotgun (WGS) entry which is preliminary data.</text>
</comment>
<evidence type="ECO:0000313" key="5">
    <source>
        <dbReference type="Proteomes" id="UP001497472"/>
    </source>
</evidence>
<proteinExistence type="predicted"/>
<dbReference type="SUPFAM" id="SSF50494">
    <property type="entry name" value="Trypsin-like serine proteases"/>
    <property type="match status" value="1"/>
</dbReference>
<dbReference type="PANTHER" id="PTHR24252:SF7">
    <property type="entry name" value="HYALIN"/>
    <property type="match status" value="1"/>
</dbReference>
<gene>
    <name evidence="4" type="ORF">LNINA_LOCUS2554</name>
</gene>
<dbReference type="PROSITE" id="PS00134">
    <property type="entry name" value="TRYPSIN_HIS"/>
    <property type="match status" value="1"/>
</dbReference>
<name>A0AAV1IZT7_9NEOP</name>
<dbReference type="Gene3D" id="2.40.10.10">
    <property type="entry name" value="Trypsin-like serine proteases"/>
    <property type="match status" value="1"/>
</dbReference>
<dbReference type="EMBL" id="CAVLEF010000003">
    <property type="protein sequence ID" value="CAK1542690.1"/>
    <property type="molecule type" value="Genomic_DNA"/>
</dbReference>
<evidence type="ECO:0000256" key="1">
    <source>
        <dbReference type="ARBA" id="ARBA00023157"/>
    </source>
</evidence>
<dbReference type="GO" id="GO:0006508">
    <property type="term" value="P:proteolysis"/>
    <property type="evidence" value="ECO:0007669"/>
    <property type="project" value="InterPro"/>
</dbReference>
<accession>A0AAV1IZT7</accession>
<evidence type="ECO:0000313" key="4">
    <source>
        <dbReference type="EMBL" id="CAK1542690.1"/>
    </source>
</evidence>
<protein>
    <recommendedName>
        <fullName evidence="3">Peptidase S1 domain-containing protein</fullName>
    </recommendedName>
</protein>
<feature type="domain" description="Peptidase S1" evidence="3">
    <location>
        <begin position="23"/>
        <end position="126"/>
    </location>
</feature>